<dbReference type="SMART" id="SM00382">
    <property type="entry name" value="AAA"/>
    <property type="match status" value="1"/>
</dbReference>
<proteinExistence type="predicted"/>
<dbReference type="InterPro" id="IPR003439">
    <property type="entry name" value="ABC_transporter-like_ATP-bd"/>
</dbReference>
<dbReference type="CDD" id="cd07346">
    <property type="entry name" value="ABC_6TM_exporters"/>
    <property type="match status" value="1"/>
</dbReference>
<feature type="transmembrane region" description="Helical" evidence="7">
    <location>
        <begin position="71"/>
        <end position="95"/>
    </location>
</feature>
<evidence type="ECO:0000256" key="7">
    <source>
        <dbReference type="SAM" id="Phobius"/>
    </source>
</evidence>
<dbReference type="EMBL" id="JAQBIE010000002">
    <property type="protein sequence ID" value="MDB6176259.1"/>
    <property type="molecule type" value="Genomic_DNA"/>
</dbReference>
<evidence type="ECO:0000256" key="4">
    <source>
        <dbReference type="ARBA" id="ARBA00022840"/>
    </source>
</evidence>
<dbReference type="PROSITE" id="PS50929">
    <property type="entry name" value="ABC_TM1F"/>
    <property type="match status" value="1"/>
</dbReference>
<dbReference type="SUPFAM" id="SSF90123">
    <property type="entry name" value="ABC transporter transmembrane region"/>
    <property type="match status" value="1"/>
</dbReference>
<keyword evidence="3" id="KW-0547">Nucleotide-binding</keyword>
<dbReference type="SUPFAM" id="SSF52540">
    <property type="entry name" value="P-loop containing nucleoside triphosphate hydrolases"/>
    <property type="match status" value="1"/>
</dbReference>
<evidence type="ECO:0000313" key="10">
    <source>
        <dbReference type="EMBL" id="MDB6176259.1"/>
    </source>
</evidence>
<sequence>MGEEGITFRVARLLFGAETARWLSPVMRKALPGAMTVLGFSLAAASFGLALPMLTRQVINAGIMAGDMSALILWSGLSFALGLGAVGLGMVNAMLHLRVSARMLVDLRGRLFGATLMRDPALPDLPLGEAMARLDGDCAEIQSFAFDTVLVAVGAVFRLIGGLGLMIALDWRMAMLPLLAAPFELWFLSRARPRTTRLAQAVRQWRGGLSSQMAETVASRSTLRGLGALSQSRDQFAQTQIGQVGALMQQRLWSETVSAVSQTITAIMRGAILLIGGWQVITGNWQIGTLVAFLAYAGMMSGPLRNLLGLYHAQARAKVAAQRLDGVMQATRPDEGRDLPGEHLKIELRNARAMQGLNTGVTATIRPGDLVLLDGPSGVGKSRLMATLTGDAHLAQGAVMLNGLDIGAIRPSALTGRITHLAQRSALLRGSLRNNLLLADPDADDDRMWQVLQMADLADWAHHEDGLETALAETAANLSGGLRQRVAIARALLRPADVLIFDEAFSEIDDQACLRILAALERHRATAVFIFIAHSGPVRDLDFDQVITLTASVPILRSSRGDAPYQRENAREKAV</sequence>
<dbReference type="Pfam" id="PF00664">
    <property type="entry name" value="ABC_membrane"/>
    <property type="match status" value="1"/>
</dbReference>
<evidence type="ECO:0000256" key="1">
    <source>
        <dbReference type="ARBA" id="ARBA00004651"/>
    </source>
</evidence>
<evidence type="ECO:0000313" key="11">
    <source>
        <dbReference type="Proteomes" id="UP001165641"/>
    </source>
</evidence>
<feature type="transmembrane region" description="Helical" evidence="7">
    <location>
        <begin position="144"/>
        <end position="165"/>
    </location>
</feature>
<dbReference type="InterPro" id="IPR003593">
    <property type="entry name" value="AAA+_ATPase"/>
</dbReference>
<evidence type="ECO:0000256" key="6">
    <source>
        <dbReference type="ARBA" id="ARBA00023136"/>
    </source>
</evidence>
<evidence type="ECO:0000256" key="5">
    <source>
        <dbReference type="ARBA" id="ARBA00022989"/>
    </source>
</evidence>
<dbReference type="PANTHER" id="PTHR43394:SF1">
    <property type="entry name" value="ATP-BINDING CASSETTE SUB-FAMILY B MEMBER 10, MITOCHONDRIAL"/>
    <property type="match status" value="1"/>
</dbReference>
<dbReference type="RefSeq" id="WP_271887394.1">
    <property type="nucleotide sequence ID" value="NZ_JAQBIE010000002.1"/>
</dbReference>
<accession>A0ABT4ZA79</accession>
<evidence type="ECO:0000256" key="3">
    <source>
        <dbReference type="ARBA" id="ARBA00022741"/>
    </source>
</evidence>
<feature type="transmembrane region" description="Helical" evidence="7">
    <location>
        <begin position="30"/>
        <end position="51"/>
    </location>
</feature>
<dbReference type="GO" id="GO:0005524">
    <property type="term" value="F:ATP binding"/>
    <property type="evidence" value="ECO:0007669"/>
    <property type="project" value="UniProtKB-KW"/>
</dbReference>
<dbReference type="InterPro" id="IPR039421">
    <property type="entry name" value="Type_1_exporter"/>
</dbReference>
<dbReference type="InterPro" id="IPR011527">
    <property type="entry name" value="ABC1_TM_dom"/>
</dbReference>
<keyword evidence="11" id="KW-1185">Reference proteome</keyword>
<keyword evidence="5 7" id="KW-1133">Transmembrane helix</keyword>
<reference evidence="10" key="1">
    <citation type="submission" date="2022-12" db="EMBL/GenBank/DDBJ databases">
        <title>Paracoccus onchidii sp. nov., isolated from a marine invertebrate from the South China Sea.</title>
        <authorList>
            <person name="Xu S."/>
            <person name="Liu Z."/>
            <person name="Xu Y."/>
        </authorList>
    </citation>
    <scope>NUCLEOTIDE SEQUENCE</scope>
    <source>
        <strain evidence="10">Z330</strain>
    </source>
</reference>
<comment type="subcellular location">
    <subcellularLocation>
        <location evidence="1">Cell membrane</location>
        <topology evidence="1">Multi-pass membrane protein</topology>
    </subcellularLocation>
</comment>
<evidence type="ECO:0000256" key="2">
    <source>
        <dbReference type="ARBA" id="ARBA00022692"/>
    </source>
</evidence>
<organism evidence="10 11">
    <name type="scientific">Paracoccus onchidii</name>
    <dbReference type="NCBI Taxonomy" id="3017813"/>
    <lineage>
        <taxon>Bacteria</taxon>
        <taxon>Pseudomonadati</taxon>
        <taxon>Pseudomonadota</taxon>
        <taxon>Alphaproteobacteria</taxon>
        <taxon>Rhodobacterales</taxon>
        <taxon>Paracoccaceae</taxon>
        <taxon>Paracoccus</taxon>
    </lineage>
</organism>
<gene>
    <name evidence="10" type="ORF">PAF17_01920</name>
</gene>
<dbReference type="InterPro" id="IPR027417">
    <property type="entry name" value="P-loop_NTPase"/>
</dbReference>
<name>A0ABT4ZA79_9RHOB</name>
<dbReference type="PROSITE" id="PS50893">
    <property type="entry name" value="ABC_TRANSPORTER_2"/>
    <property type="match status" value="1"/>
</dbReference>
<keyword evidence="4 10" id="KW-0067">ATP-binding</keyword>
<dbReference type="Gene3D" id="1.20.1560.10">
    <property type="entry name" value="ABC transporter type 1, transmembrane domain"/>
    <property type="match status" value="1"/>
</dbReference>
<keyword evidence="6 7" id="KW-0472">Membrane</keyword>
<feature type="domain" description="ABC transporter" evidence="8">
    <location>
        <begin position="339"/>
        <end position="575"/>
    </location>
</feature>
<comment type="caution">
    <text evidence="10">The sequence shown here is derived from an EMBL/GenBank/DDBJ whole genome shotgun (WGS) entry which is preliminary data.</text>
</comment>
<dbReference type="PANTHER" id="PTHR43394">
    <property type="entry name" value="ATP-DEPENDENT PERMEASE MDL1, MITOCHONDRIAL"/>
    <property type="match status" value="1"/>
</dbReference>
<dbReference type="InterPro" id="IPR036640">
    <property type="entry name" value="ABC1_TM_sf"/>
</dbReference>
<evidence type="ECO:0000259" key="8">
    <source>
        <dbReference type="PROSITE" id="PS50893"/>
    </source>
</evidence>
<dbReference type="Gene3D" id="3.40.50.300">
    <property type="entry name" value="P-loop containing nucleotide triphosphate hydrolases"/>
    <property type="match status" value="1"/>
</dbReference>
<protein>
    <submittedName>
        <fullName evidence="10">ABC transporter ATP-binding protein</fullName>
    </submittedName>
</protein>
<dbReference type="Pfam" id="PF00005">
    <property type="entry name" value="ABC_tran"/>
    <property type="match status" value="1"/>
</dbReference>
<evidence type="ECO:0000259" key="9">
    <source>
        <dbReference type="PROSITE" id="PS50929"/>
    </source>
</evidence>
<keyword evidence="2 7" id="KW-0812">Transmembrane</keyword>
<feature type="domain" description="ABC transmembrane type-1" evidence="9">
    <location>
        <begin position="37"/>
        <end position="316"/>
    </location>
</feature>
<dbReference type="Proteomes" id="UP001165641">
    <property type="component" value="Unassembled WGS sequence"/>
</dbReference>